<organism evidence="3 4">
    <name type="scientific">Meganyctiphanes norvegica</name>
    <name type="common">Northern krill</name>
    <name type="synonym">Thysanopoda norvegica</name>
    <dbReference type="NCBI Taxonomy" id="48144"/>
    <lineage>
        <taxon>Eukaryota</taxon>
        <taxon>Metazoa</taxon>
        <taxon>Ecdysozoa</taxon>
        <taxon>Arthropoda</taxon>
        <taxon>Crustacea</taxon>
        <taxon>Multicrustacea</taxon>
        <taxon>Malacostraca</taxon>
        <taxon>Eumalacostraca</taxon>
        <taxon>Eucarida</taxon>
        <taxon>Euphausiacea</taxon>
        <taxon>Euphausiidae</taxon>
        <taxon>Meganyctiphanes</taxon>
    </lineage>
</organism>
<evidence type="ECO:0000313" key="4">
    <source>
        <dbReference type="Proteomes" id="UP001497623"/>
    </source>
</evidence>
<feature type="compositionally biased region" description="Polar residues" evidence="1">
    <location>
        <begin position="262"/>
        <end position="304"/>
    </location>
</feature>
<accession>A0AAV2STW1</accession>
<dbReference type="AlphaFoldDB" id="A0AAV2STW1"/>
<feature type="compositionally biased region" description="Polar residues" evidence="1">
    <location>
        <begin position="82"/>
        <end position="91"/>
    </location>
</feature>
<dbReference type="Pfam" id="PF23079">
    <property type="entry name" value="HTH_NOL4_2nd"/>
    <property type="match status" value="1"/>
</dbReference>
<evidence type="ECO:0000313" key="3">
    <source>
        <dbReference type="EMBL" id="CAL4229792.1"/>
    </source>
</evidence>
<feature type="region of interest" description="Disordered" evidence="1">
    <location>
        <begin position="247"/>
        <end position="304"/>
    </location>
</feature>
<feature type="domain" description="Nucleolar protein 4 helical" evidence="2">
    <location>
        <begin position="117"/>
        <end position="216"/>
    </location>
</feature>
<dbReference type="Proteomes" id="UP001497623">
    <property type="component" value="Unassembled WGS sequence"/>
</dbReference>
<dbReference type="PANTHER" id="PTHR12449:SF22">
    <property type="entry name" value="NUCLEOLAR PROTEIN 4"/>
    <property type="match status" value="1"/>
</dbReference>
<feature type="region of interest" description="Disordered" evidence="1">
    <location>
        <begin position="179"/>
        <end position="199"/>
    </location>
</feature>
<dbReference type="InterPro" id="IPR039788">
    <property type="entry name" value="NOL4/NOL4L"/>
</dbReference>
<evidence type="ECO:0000259" key="2">
    <source>
        <dbReference type="Pfam" id="PF23079"/>
    </source>
</evidence>
<dbReference type="InterPro" id="IPR056549">
    <property type="entry name" value="HTH_NOL4"/>
</dbReference>
<feature type="non-terminal residue" evidence="3">
    <location>
        <position position="1"/>
    </location>
</feature>
<feature type="compositionally biased region" description="Acidic residues" evidence="1">
    <location>
        <begin position="95"/>
        <end position="109"/>
    </location>
</feature>
<name>A0AAV2STW1_MEGNR</name>
<evidence type="ECO:0000256" key="1">
    <source>
        <dbReference type="SAM" id="MobiDB-lite"/>
    </source>
</evidence>
<keyword evidence="4" id="KW-1185">Reference proteome</keyword>
<proteinExistence type="predicted"/>
<gene>
    <name evidence="3" type="ORF">MNOR_LOCUS39700</name>
</gene>
<feature type="region of interest" description="Disordered" evidence="1">
    <location>
        <begin position="81"/>
        <end position="112"/>
    </location>
</feature>
<dbReference type="EMBL" id="CAXKWB010107336">
    <property type="protein sequence ID" value="CAL4229792.1"/>
    <property type="molecule type" value="Genomic_DNA"/>
</dbReference>
<comment type="caution">
    <text evidence="3">The sequence shown here is derived from an EMBL/GenBank/DDBJ whole genome shotgun (WGS) entry which is preliminary data.</text>
</comment>
<sequence>PVYEPVGEEEMRQIEKKVSDLSSKANFSLPFTSIYLKHIKKLQEDNNNELNFNNNNKPNAVTSTAAVTALGCQGSPCPASFVGSNAEDTPSNDNKEEEDDDAEDNEDEKIDAHYNPDRLKAFNIFVRLFVDENLDRIVPINKQPKEKIQAITDACARQFPEFAERTRKRILSYLKSCRRNKRTRDSNSSDLPPRLTPPHLTSVQAEQVLASACENEAHNAKRMRLGHEPIAQPNPLASHLQLLQVSSDKTSSTIKDEVDIEPSSSPSTSAKIMNDSSTSKATSQQCSQKMSSPISSTEHSQAETTPLLQTTSAGVDGNGPTDLSVKAPATSVTRPSLTALEVAAVRQLITGYRDSADFLLRSADELENLYIHQQTS</sequence>
<dbReference type="PANTHER" id="PTHR12449">
    <property type="entry name" value="DEATH DOMAIN-CONTAINING PROTEIN"/>
    <property type="match status" value="1"/>
</dbReference>
<reference evidence="3 4" key="1">
    <citation type="submission" date="2024-05" db="EMBL/GenBank/DDBJ databases">
        <authorList>
            <person name="Wallberg A."/>
        </authorList>
    </citation>
    <scope>NUCLEOTIDE SEQUENCE [LARGE SCALE GENOMIC DNA]</scope>
</reference>
<protein>
    <recommendedName>
        <fullName evidence="2">Nucleolar protein 4 helical domain-containing protein</fullName>
    </recommendedName>
</protein>